<dbReference type="InterPro" id="IPR050901">
    <property type="entry name" value="BP-dep_ABC_trans_perm"/>
</dbReference>
<reference evidence="9" key="1">
    <citation type="submission" date="2021-03" db="EMBL/GenBank/DDBJ databases">
        <title>Genomic Encyclopedia of Type Strains, Phase IV (KMG-IV): sequencing the most valuable type-strain genomes for metagenomic binning, comparative biology and taxonomic classification.</title>
        <authorList>
            <person name="Goeker M."/>
        </authorList>
    </citation>
    <scope>NUCLEOTIDE SEQUENCE</scope>
    <source>
        <strain evidence="9">DSM 107338</strain>
    </source>
</reference>
<dbReference type="PANTHER" id="PTHR32243">
    <property type="entry name" value="MALTOSE TRANSPORT SYSTEM PERMEASE-RELATED"/>
    <property type="match status" value="1"/>
</dbReference>
<protein>
    <submittedName>
        <fullName evidence="9">Multiple sugar transport system permease protein</fullName>
    </submittedName>
</protein>
<dbReference type="Pfam" id="PF00528">
    <property type="entry name" value="BPD_transp_1"/>
    <property type="match status" value="1"/>
</dbReference>
<dbReference type="Proteomes" id="UP001138793">
    <property type="component" value="Unassembled WGS sequence"/>
</dbReference>
<dbReference type="PANTHER" id="PTHR32243:SF18">
    <property type="entry name" value="INNER MEMBRANE ABC TRANSPORTER PERMEASE PROTEIN YCJP"/>
    <property type="match status" value="1"/>
</dbReference>
<feature type="transmembrane region" description="Helical" evidence="7">
    <location>
        <begin position="105"/>
        <end position="125"/>
    </location>
</feature>
<evidence type="ECO:0000256" key="2">
    <source>
        <dbReference type="ARBA" id="ARBA00022448"/>
    </source>
</evidence>
<evidence type="ECO:0000256" key="5">
    <source>
        <dbReference type="ARBA" id="ARBA00022989"/>
    </source>
</evidence>
<organism evidence="9 10">
    <name type="scientific">Oceanobacillus polygoni</name>
    <dbReference type="NCBI Taxonomy" id="1235259"/>
    <lineage>
        <taxon>Bacteria</taxon>
        <taxon>Bacillati</taxon>
        <taxon>Bacillota</taxon>
        <taxon>Bacilli</taxon>
        <taxon>Bacillales</taxon>
        <taxon>Bacillaceae</taxon>
        <taxon>Oceanobacillus</taxon>
    </lineage>
</organism>
<comment type="subcellular location">
    <subcellularLocation>
        <location evidence="1 7">Cell membrane</location>
        <topology evidence="1 7">Multi-pass membrane protein</topology>
    </subcellularLocation>
</comment>
<name>A0A9X0YND6_9BACI</name>
<keyword evidence="10" id="KW-1185">Reference proteome</keyword>
<keyword evidence="3" id="KW-1003">Cell membrane</keyword>
<dbReference type="GO" id="GO:0005886">
    <property type="term" value="C:plasma membrane"/>
    <property type="evidence" value="ECO:0007669"/>
    <property type="project" value="UniProtKB-SubCell"/>
</dbReference>
<feature type="transmembrane region" description="Helical" evidence="7">
    <location>
        <begin position="238"/>
        <end position="259"/>
    </location>
</feature>
<dbReference type="InterPro" id="IPR000515">
    <property type="entry name" value="MetI-like"/>
</dbReference>
<proteinExistence type="inferred from homology"/>
<evidence type="ECO:0000256" key="1">
    <source>
        <dbReference type="ARBA" id="ARBA00004651"/>
    </source>
</evidence>
<dbReference type="GO" id="GO:0055085">
    <property type="term" value="P:transmembrane transport"/>
    <property type="evidence" value="ECO:0007669"/>
    <property type="project" value="InterPro"/>
</dbReference>
<dbReference type="AlphaFoldDB" id="A0A9X0YND6"/>
<evidence type="ECO:0000259" key="8">
    <source>
        <dbReference type="PROSITE" id="PS50928"/>
    </source>
</evidence>
<dbReference type="EMBL" id="JAGGMB010000001">
    <property type="protein sequence ID" value="MBP2075975.1"/>
    <property type="molecule type" value="Genomic_DNA"/>
</dbReference>
<keyword evidence="6 7" id="KW-0472">Membrane</keyword>
<keyword evidence="2 7" id="KW-0813">Transport</keyword>
<evidence type="ECO:0000313" key="9">
    <source>
        <dbReference type="EMBL" id="MBP2075975.1"/>
    </source>
</evidence>
<comment type="caution">
    <text evidence="9">The sequence shown here is derived from an EMBL/GenBank/DDBJ whole genome shotgun (WGS) entry which is preliminary data.</text>
</comment>
<keyword evidence="9" id="KW-0762">Sugar transport</keyword>
<dbReference type="InterPro" id="IPR035906">
    <property type="entry name" value="MetI-like_sf"/>
</dbReference>
<dbReference type="Gene3D" id="1.10.3720.10">
    <property type="entry name" value="MetI-like"/>
    <property type="match status" value="1"/>
</dbReference>
<dbReference type="PROSITE" id="PS50928">
    <property type="entry name" value="ABC_TM1"/>
    <property type="match status" value="1"/>
</dbReference>
<evidence type="ECO:0000313" key="10">
    <source>
        <dbReference type="Proteomes" id="UP001138793"/>
    </source>
</evidence>
<feature type="transmembrane region" description="Helical" evidence="7">
    <location>
        <begin position="180"/>
        <end position="202"/>
    </location>
</feature>
<dbReference type="RefSeq" id="WP_149474928.1">
    <property type="nucleotide sequence ID" value="NZ_JAGGMB010000001.1"/>
</dbReference>
<feature type="domain" description="ABC transmembrane type-1" evidence="8">
    <location>
        <begin position="68"/>
        <end position="259"/>
    </location>
</feature>
<feature type="transmembrane region" description="Helical" evidence="7">
    <location>
        <begin position="72"/>
        <end position="93"/>
    </location>
</feature>
<dbReference type="SUPFAM" id="SSF161098">
    <property type="entry name" value="MetI-like"/>
    <property type="match status" value="1"/>
</dbReference>
<accession>A0A9X0YND6</accession>
<feature type="transmembrane region" description="Helical" evidence="7">
    <location>
        <begin position="7"/>
        <end position="28"/>
    </location>
</feature>
<comment type="similarity">
    <text evidence="7">Belongs to the binding-protein-dependent transport system permease family.</text>
</comment>
<evidence type="ECO:0000256" key="6">
    <source>
        <dbReference type="ARBA" id="ARBA00023136"/>
    </source>
</evidence>
<evidence type="ECO:0000256" key="7">
    <source>
        <dbReference type="RuleBase" id="RU363032"/>
    </source>
</evidence>
<keyword evidence="5 7" id="KW-1133">Transmembrane helix</keyword>
<gene>
    <name evidence="9" type="ORF">J2Z64_000186</name>
</gene>
<feature type="transmembrane region" description="Helical" evidence="7">
    <location>
        <begin position="137"/>
        <end position="159"/>
    </location>
</feature>
<evidence type="ECO:0000256" key="3">
    <source>
        <dbReference type="ARBA" id="ARBA00022475"/>
    </source>
</evidence>
<dbReference type="CDD" id="cd06261">
    <property type="entry name" value="TM_PBP2"/>
    <property type="match status" value="1"/>
</dbReference>
<sequence length="273" mass="30726">MSKRGRVATYLSIIVLGSIALVPILWMISVMFRSNPDVFAVPLSLLPPEFTWEAFAKVFSNQDLMRLFLNSYIIAIAVTFICVLFAALAGYGFSRFEFKGKRTALIYILLTQMFPMVLLVIPYFLFVSRVGLYDTYWALILAYTSFALPFSIMMLRDFINTIPRELDEAAKMDGCGPFRTFFFIILPPSLPGLISTAVYTFILAWNEFLFAVMLTNSIASRPLTIGIGMLIGEFTTEWNALMALSFMASAPLIIVFLFVQKFFLQGLTAGSVK</sequence>
<dbReference type="OrthoDB" id="9810086at2"/>
<evidence type="ECO:0000256" key="4">
    <source>
        <dbReference type="ARBA" id="ARBA00022692"/>
    </source>
</evidence>
<keyword evidence="4 7" id="KW-0812">Transmembrane</keyword>